<dbReference type="Pfam" id="PF00126">
    <property type="entry name" value="HTH_1"/>
    <property type="match status" value="1"/>
</dbReference>
<name>A0A157Q1D3_9BORD</name>
<evidence type="ECO:0000259" key="5">
    <source>
        <dbReference type="PROSITE" id="PS50931"/>
    </source>
</evidence>
<keyword evidence="3" id="KW-0238">DNA-binding</keyword>
<comment type="similarity">
    <text evidence="1">Belongs to the LysR transcriptional regulatory family.</text>
</comment>
<dbReference type="AlphaFoldDB" id="A0A157Q1D3"/>
<dbReference type="Gene3D" id="3.40.190.10">
    <property type="entry name" value="Periplasmic binding protein-like II"/>
    <property type="match status" value="2"/>
</dbReference>
<evidence type="ECO:0000256" key="1">
    <source>
        <dbReference type="ARBA" id="ARBA00009437"/>
    </source>
</evidence>
<accession>A0A157Q1D3</accession>
<dbReference type="PROSITE" id="PS50931">
    <property type="entry name" value="HTH_LYSR"/>
    <property type="match status" value="1"/>
</dbReference>
<keyword evidence="2" id="KW-0805">Transcription regulation</keyword>
<gene>
    <name evidence="6" type="primary">cmpR_6</name>
    <name evidence="6" type="ORF">SAMEA1982600_03077</name>
</gene>
<organism evidence="6 7">
    <name type="scientific">Bordetella ansorpii</name>
    <dbReference type="NCBI Taxonomy" id="288768"/>
    <lineage>
        <taxon>Bacteria</taxon>
        <taxon>Pseudomonadati</taxon>
        <taxon>Pseudomonadota</taxon>
        <taxon>Betaproteobacteria</taxon>
        <taxon>Burkholderiales</taxon>
        <taxon>Alcaligenaceae</taxon>
        <taxon>Bordetella</taxon>
    </lineage>
</organism>
<dbReference type="InterPro" id="IPR005119">
    <property type="entry name" value="LysR_subst-bd"/>
</dbReference>
<dbReference type="InterPro" id="IPR000847">
    <property type="entry name" value="LysR_HTH_N"/>
</dbReference>
<keyword evidence="4" id="KW-0804">Transcription</keyword>
<dbReference type="RefSeq" id="WP_066414612.1">
    <property type="nucleotide sequence ID" value="NZ_FKBS01000017.1"/>
</dbReference>
<feature type="domain" description="HTH lysR-type" evidence="5">
    <location>
        <begin position="1"/>
        <end position="58"/>
    </location>
</feature>
<evidence type="ECO:0000313" key="7">
    <source>
        <dbReference type="Proteomes" id="UP000077037"/>
    </source>
</evidence>
<proteinExistence type="inferred from homology"/>
<dbReference type="SUPFAM" id="SSF53850">
    <property type="entry name" value="Periplasmic binding protein-like II"/>
    <property type="match status" value="1"/>
</dbReference>
<protein>
    <submittedName>
        <fullName evidence="6">LysR family transcriptional regulator</fullName>
    </submittedName>
</protein>
<reference evidence="6 7" key="1">
    <citation type="submission" date="2016-03" db="EMBL/GenBank/DDBJ databases">
        <authorList>
            <consortium name="Pathogen Informatics"/>
        </authorList>
    </citation>
    <scope>NUCLEOTIDE SEQUENCE [LARGE SCALE GENOMIC DNA]</scope>
    <source>
        <strain evidence="6 7">NCTC13364</strain>
    </source>
</reference>
<sequence length="303" mass="33172">MSTIRFMRTFLAVAHHGSFSEAAEQVALTQAAVSFQMRALETELGRELFDRSGRLALLNAAGRELVPEIKHLLDLYDRLRQPRNAPDELAGSVSVGAIVSCMGTLSKVVSRMKRDHPALDVRLFSGKASELAGKVEAGELDAAFIVEAGRKMASTRWVTLYEEPLVVVAPASARGDDARAVLASHPFLRFDRTQRTGLQIERVLRRLGVSVNEFLELNAIETLVELVRQEVGVTLLPMLIGANWQHSPDLRVLPLPDDLGPIARGIGMLERREHARQVITGEICALVAAAVRRRHGEQAAAPG</sequence>
<dbReference type="PANTHER" id="PTHR30419">
    <property type="entry name" value="HTH-TYPE TRANSCRIPTIONAL REGULATOR YBHD"/>
    <property type="match status" value="1"/>
</dbReference>
<evidence type="ECO:0000256" key="3">
    <source>
        <dbReference type="ARBA" id="ARBA00023125"/>
    </source>
</evidence>
<dbReference type="InterPro" id="IPR036390">
    <property type="entry name" value="WH_DNA-bd_sf"/>
</dbReference>
<dbReference type="GO" id="GO:0003677">
    <property type="term" value="F:DNA binding"/>
    <property type="evidence" value="ECO:0007669"/>
    <property type="project" value="UniProtKB-KW"/>
</dbReference>
<dbReference type="PRINTS" id="PR00039">
    <property type="entry name" value="HTHLYSR"/>
</dbReference>
<dbReference type="Gene3D" id="1.10.10.10">
    <property type="entry name" value="Winged helix-like DNA-binding domain superfamily/Winged helix DNA-binding domain"/>
    <property type="match status" value="1"/>
</dbReference>
<dbReference type="Proteomes" id="UP000077037">
    <property type="component" value="Unassembled WGS sequence"/>
</dbReference>
<dbReference type="InterPro" id="IPR050950">
    <property type="entry name" value="HTH-type_LysR_regulators"/>
</dbReference>
<dbReference type="GO" id="GO:0005829">
    <property type="term" value="C:cytosol"/>
    <property type="evidence" value="ECO:0007669"/>
    <property type="project" value="TreeGrafter"/>
</dbReference>
<dbReference type="InterPro" id="IPR036388">
    <property type="entry name" value="WH-like_DNA-bd_sf"/>
</dbReference>
<dbReference type="EMBL" id="FKBS01000017">
    <property type="protein sequence ID" value="SAI39418.1"/>
    <property type="molecule type" value="Genomic_DNA"/>
</dbReference>
<dbReference type="SUPFAM" id="SSF46785">
    <property type="entry name" value="Winged helix' DNA-binding domain"/>
    <property type="match status" value="1"/>
</dbReference>
<dbReference type="OrthoDB" id="8707631at2"/>
<evidence type="ECO:0000256" key="2">
    <source>
        <dbReference type="ARBA" id="ARBA00023015"/>
    </source>
</evidence>
<dbReference type="GO" id="GO:0003700">
    <property type="term" value="F:DNA-binding transcription factor activity"/>
    <property type="evidence" value="ECO:0007669"/>
    <property type="project" value="InterPro"/>
</dbReference>
<dbReference type="Pfam" id="PF03466">
    <property type="entry name" value="LysR_substrate"/>
    <property type="match status" value="1"/>
</dbReference>
<evidence type="ECO:0000256" key="4">
    <source>
        <dbReference type="ARBA" id="ARBA00023163"/>
    </source>
</evidence>
<evidence type="ECO:0000313" key="6">
    <source>
        <dbReference type="EMBL" id="SAI39418.1"/>
    </source>
</evidence>